<reference evidence="4 5" key="1">
    <citation type="submission" date="2024-12" db="EMBL/GenBank/DDBJ databases">
        <authorList>
            <person name="Hu S."/>
        </authorList>
    </citation>
    <scope>NUCLEOTIDE SEQUENCE [LARGE SCALE GENOMIC DNA]</scope>
    <source>
        <strain evidence="4 5">THG-T11</strain>
    </source>
</reference>
<feature type="transmembrane region" description="Helical" evidence="1">
    <location>
        <begin position="74"/>
        <end position="95"/>
    </location>
</feature>
<sequence length="377" mass="42196">MERTEAEKLLDKYANGNCTEEELAILHTWYLEQELSVPQISAEEVEMAKQQVWNKLPIHDATISKTVKLFPSRLINRIAVAAVVVLSLSVGYYFIQKEQLNSSSQIAKQEQILPGGNKAVLTFADGSAVDLNQITNGVLREDHGAKIFKTKDGQIYYTNNDNEHTKAIGWNTLSIPAGGYYNVTLSDGTIVWLNAKSSLKYPTEFTAKERIVELSGEGYFEVAHRKNQPFKVITEHQTVEVLGTHFNINAYQDEQSTTTTLLEGSVRINAAGVEKLLAPNQQAKLSAGKMTITSYSASNAIDWVNNDFIFDNESLSSIMRKISRWYNVEISYPTNLSNIEFTGSISRSKNITQVLKIMELTGMVNFKVEGRRITVIP</sequence>
<feature type="domain" description="Protein FecR C-terminal" evidence="3">
    <location>
        <begin position="307"/>
        <end position="375"/>
    </location>
</feature>
<gene>
    <name evidence="4" type="ORF">E6A44_019540</name>
</gene>
<proteinExistence type="predicted"/>
<evidence type="ECO:0000259" key="3">
    <source>
        <dbReference type="Pfam" id="PF16344"/>
    </source>
</evidence>
<dbReference type="Proteomes" id="UP001517247">
    <property type="component" value="Unassembled WGS sequence"/>
</dbReference>
<name>A0ABW9JEN6_9SPHI</name>
<dbReference type="PIRSF" id="PIRSF018266">
    <property type="entry name" value="FecR"/>
    <property type="match status" value="1"/>
</dbReference>
<accession>A0ABW9JEN6</accession>
<keyword evidence="5" id="KW-1185">Reference proteome</keyword>
<dbReference type="Pfam" id="PF16344">
    <property type="entry name" value="FecR_C"/>
    <property type="match status" value="1"/>
</dbReference>
<dbReference type="RefSeq" id="WP_138724865.1">
    <property type="nucleotide sequence ID" value="NZ_SSHJ02000011.1"/>
</dbReference>
<organism evidence="4 5">
    <name type="scientific">Pedobacter ureilyticus</name>
    <dbReference type="NCBI Taxonomy" id="1393051"/>
    <lineage>
        <taxon>Bacteria</taxon>
        <taxon>Pseudomonadati</taxon>
        <taxon>Bacteroidota</taxon>
        <taxon>Sphingobacteriia</taxon>
        <taxon>Sphingobacteriales</taxon>
        <taxon>Sphingobacteriaceae</taxon>
        <taxon>Pedobacter</taxon>
    </lineage>
</organism>
<keyword evidence="1" id="KW-0812">Transmembrane</keyword>
<dbReference type="PANTHER" id="PTHR30273:SF2">
    <property type="entry name" value="PROTEIN FECR"/>
    <property type="match status" value="1"/>
</dbReference>
<dbReference type="Gene3D" id="2.60.120.1440">
    <property type="match status" value="1"/>
</dbReference>
<evidence type="ECO:0000313" key="5">
    <source>
        <dbReference type="Proteomes" id="UP001517247"/>
    </source>
</evidence>
<dbReference type="InterPro" id="IPR032508">
    <property type="entry name" value="FecR_C"/>
</dbReference>
<evidence type="ECO:0000256" key="1">
    <source>
        <dbReference type="SAM" id="Phobius"/>
    </source>
</evidence>
<protein>
    <submittedName>
        <fullName evidence="4">FecR family protein</fullName>
    </submittedName>
</protein>
<dbReference type="Gene3D" id="3.55.50.30">
    <property type="match status" value="1"/>
</dbReference>
<dbReference type="EMBL" id="SSHJ02000011">
    <property type="protein sequence ID" value="MFN0257787.1"/>
    <property type="molecule type" value="Genomic_DNA"/>
</dbReference>
<evidence type="ECO:0000259" key="2">
    <source>
        <dbReference type="Pfam" id="PF04773"/>
    </source>
</evidence>
<dbReference type="PANTHER" id="PTHR30273">
    <property type="entry name" value="PERIPLASMIC SIGNAL SENSOR AND SIGMA FACTOR ACTIVATOR FECR-RELATED"/>
    <property type="match status" value="1"/>
</dbReference>
<dbReference type="InterPro" id="IPR012373">
    <property type="entry name" value="Ferrdict_sens_TM"/>
</dbReference>
<dbReference type="Pfam" id="PF04773">
    <property type="entry name" value="FecR"/>
    <property type="match status" value="1"/>
</dbReference>
<comment type="caution">
    <text evidence="4">The sequence shown here is derived from an EMBL/GenBank/DDBJ whole genome shotgun (WGS) entry which is preliminary data.</text>
</comment>
<dbReference type="InterPro" id="IPR006860">
    <property type="entry name" value="FecR"/>
</dbReference>
<keyword evidence="1" id="KW-0472">Membrane</keyword>
<evidence type="ECO:0000313" key="4">
    <source>
        <dbReference type="EMBL" id="MFN0257787.1"/>
    </source>
</evidence>
<feature type="domain" description="FecR protein" evidence="2">
    <location>
        <begin position="172"/>
        <end position="267"/>
    </location>
</feature>
<keyword evidence="1" id="KW-1133">Transmembrane helix</keyword>